<keyword evidence="2" id="KW-1185">Reference proteome</keyword>
<name>A0ABU3Q1W9_9ACTN</name>
<dbReference type="Proteomes" id="UP001268542">
    <property type="component" value="Unassembled WGS sequence"/>
</dbReference>
<evidence type="ECO:0000313" key="1">
    <source>
        <dbReference type="EMBL" id="MDT9595394.1"/>
    </source>
</evidence>
<organism evidence="1 2">
    <name type="scientific">Nocardioides imazamoxiresistens</name>
    <dbReference type="NCBI Taxonomy" id="3231893"/>
    <lineage>
        <taxon>Bacteria</taxon>
        <taxon>Bacillati</taxon>
        <taxon>Actinomycetota</taxon>
        <taxon>Actinomycetes</taxon>
        <taxon>Propionibacteriales</taxon>
        <taxon>Nocardioidaceae</taxon>
        <taxon>Nocardioides</taxon>
    </lineage>
</organism>
<gene>
    <name evidence="1" type="ORF">RDV89_20085</name>
</gene>
<protein>
    <submittedName>
        <fullName evidence="1">Uncharacterized protein</fullName>
    </submittedName>
</protein>
<dbReference type="EMBL" id="JAVYII010000011">
    <property type="protein sequence ID" value="MDT9595394.1"/>
    <property type="molecule type" value="Genomic_DNA"/>
</dbReference>
<reference evidence="1 2" key="1">
    <citation type="submission" date="2023-08" db="EMBL/GenBank/DDBJ databases">
        <title>Nocardioides seae sp. nov., a bacterium isolated from a soil.</title>
        <authorList>
            <person name="Wang X."/>
        </authorList>
    </citation>
    <scope>NUCLEOTIDE SEQUENCE [LARGE SCALE GENOMIC DNA]</scope>
    <source>
        <strain evidence="1 2">YZH12</strain>
    </source>
</reference>
<comment type="caution">
    <text evidence="1">The sequence shown here is derived from an EMBL/GenBank/DDBJ whole genome shotgun (WGS) entry which is preliminary data.</text>
</comment>
<dbReference type="RefSeq" id="WP_315736076.1">
    <property type="nucleotide sequence ID" value="NZ_JAVYII010000011.1"/>
</dbReference>
<evidence type="ECO:0000313" key="2">
    <source>
        <dbReference type="Proteomes" id="UP001268542"/>
    </source>
</evidence>
<sequence length="58" mass="6096">MFVHHCTVCDTAQLTFDTQITGVRPVPGGYEATFTCWCGGEQTFLSEGAAAAALELAA</sequence>
<accession>A0ABU3Q1W9</accession>
<proteinExistence type="predicted"/>